<keyword evidence="8" id="KW-1071">Ligand-gated ion channel</keyword>
<keyword evidence="7" id="KW-0472">Membrane</keyword>
<dbReference type="PANTHER" id="PTHR45651">
    <property type="entry name" value="CYCLIC NUCLEOTIDE-GATED ION CHANNEL 15-RELATED-RELATED"/>
    <property type="match status" value="1"/>
</dbReference>
<evidence type="ECO:0000256" key="3">
    <source>
        <dbReference type="ARBA" id="ARBA00022448"/>
    </source>
</evidence>
<evidence type="ECO:0008006" key="12">
    <source>
        <dbReference type="Google" id="ProtNLM"/>
    </source>
</evidence>
<evidence type="ECO:0000256" key="2">
    <source>
        <dbReference type="ARBA" id="ARBA00010486"/>
    </source>
</evidence>
<dbReference type="SUPFAM" id="SSF51206">
    <property type="entry name" value="cAMP-binding domain-like"/>
    <property type="match status" value="1"/>
</dbReference>
<comment type="similarity">
    <text evidence="2">Belongs to the cyclic nucleotide-gated cation channel (TC 1.A.1.5) family.</text>
</comment>
<dbReference type="FunFam" id="1.10.287.630:FF:000003">
    <property type="entry name" value="Cyclic nucleotide-gated ion channel 1"/>
    <property type="match status" value="1"/>
</dbReference>
<accession>A0A2N9HB44</accession>
<name>A0A2N9HB44_FAGSY</name>
<comment type="subcellular location">
    <subcellularLocation>
        <location evidence="1">Endomembrane system</location>
        <topology evidence="1">Multi-pass membrane protein</topology>
    </subcellularLocation>
</comment>
<dbReference type="Gene3D" id="2.60.120.10">
    <property type="entry name" value="Jelly Rolls"/>
    <property type="match status" value="2"/>
</dbReference>
<protein>
    <recommendedName>
        <fullName evidence="12">Cyclic nucleotide-binding domain-containing protein</fullName>
    </recommendedName>
</protein>
<dbReference type="PANTHER" id="PTHR45651:SF69">
    <property type="entry name" value="CYCLIC NUCLEOTIDE-GATED ION CHANNEL 17"/>
    <property type="match status" value="1"/>
</dbReference>
<dbReference type="Gene3D" id="1.10.287.630">
    <property type="entry name" value="Helix hairpin bin"/>
    <property type="match status" value="1"/>
</dbReference>
<feature type="region of interest" description="Disordered" evidence="10">
    <location>
        <begin position="265"/>
        <end position="291"/>
    </location>
</feature>
<evidence type="ECO:0000256" key="5">
    <source>
        <dbReference type="ARBA" id="ARBA00022989"/>
    </source>
</evidence>
<evidence type="ECO:0000256" key="10">
    <source>
        <dbReference type="SAM" id="MobiDB-lite"/>
    </source>
</evidence>
<sequence>MGEREDLTYLQSLTVRLEEWRLKRRDTEEWMRHRQLPEDLRQRVRRFVQYKWLATRGVDEEAILQGLPADLRRDIQCHLSLDLVRRVPFFSQMDDQLLDAICERLVSSLSTAGTYIVREGDPELLAWALLPKSTVNLPSSTRTVRALNEVEAFALRAEDLKFVANQFRRLHSKKLQHTFRFYSHHWRTWAACFIQAAWRRYKRRMTAKDLTMRESFALHEEEANKKEEEEHLSVGSNPSQAKLNLGVTILASRFAANTRRGVHRIKDEMPKLPKPEEPDFSTEPDDEYLLA</sequence>
<dbReference type="AlphaFoldDB" id="A0A2N9HB44"/>
<keyword evidence="9" id="KW-0407">Ion channel</keyword>
<evidence type="ECO:0000256" key="1">
    <source>
        <dbReference type="ARBA" id="ARBA00004127"/>
    </source>
</evidence>
<evidence type="ECO:0000256" key="9">
    <source>
        <dbReference type="ARBA" id="ARBA00023303"/>
    </source>
</evidence>
<proteinExistence type="inferred from homology"/>
<dbReference type="GO" id="GO:0012505">
    <property type="term" value="C:endomembrane system"/>
    <property type="evidence" value="ECO:0007669"/>
    <property type="project" value="UniProtKB-SubCell"/>
</dbReference>
<keyword evidence="5" id="KW-1133">Transmembrane helix</keyword>
<organism evidence="11">
    <name type="scientific">Fagus sylvatica</name>
    <name type="common">Beechnut</name>
    <dbReference type="NCBI Taxonomy" id="28930"/>
    <lineage>
        <taxon>Eukaryota</taxon>
        <taxon>Viridiplantae</taxon>
        <taxon>Streptophyta</taxon>
        <taxon>Embryophyta</taxon>
        <taxon>Tracheophyta</taxon>
        <taxon>Spermatophyta</taxon>
        <taxon>Magnoliopsida</taxon>
        <taxon>eudicotyledons</taxon>
        <taxon>Gunneridae</taxon>
        <taxon>Pentapetalae</taxon>
        <taxon>rosids</taxon>
        <taxon>fabids</taxon>
        <taxon>Fagales</taxon>
        <taxon>Fagaceae</taxon>
        <taxon>Fagus</taxon>
    </lineage>
</organism>
<evidence type="ECO:0000256" key="7">
    <source>
        <dbReference type="ARBA" id="ARBA00023136"/>
    </source>
</evidence>
<gene>
    <name evidence="11" type="ORF">FSB_LOCUS36997</name>
</gene>
<feature type="compositionally biased region" description="Acidic residues" evidence="10">
    <location>
        <begin position="278"/>
        <end position="291"/>
    </location>
</feature>
<dbReference type="GO" id="GO:0034220">
    <property type="term" value="P:monoatomic ion transmembrane transport"/>
    <property type="evidence" value="ECO:0007669"/>
    <property type="project" value="UniProtKB-KW"/>
</dbReference>
<evidence type="ECO:0000256" key="8">
    <source>
        <dbReference type="ARBA" id="ARBA00023286"/>
    </source>
</evidence>
<keyword evidence="4" id="KW-0812">Transmembrane</keyword>
<dbReference type="InterPro" id="IPR018490">
    <property type="entry name" value="cNMP-bd_dom_sf"/>
</dbReference>
<evidence type="ECO:0000256" key="4">
    <source>
        <dbReference type="ARBA" id="ARBA00022692"/>
    </source>
</evidence>
<reference evidence="11" key="1">
    <citation type="submission" date="2018-02" db="EMBL/GenBank/DDBJ databases">
        <authorList>
            <person name="Cohen D.B."/>
            <person name="Kent A.D."/>
        </authorList>
    </citation>
    <scope>NUCLEOTIDE SEQUENCE</scope>
</reference>
<feature type="compositionally biased region" description="Basic and acidic residues" evidence="10">
    <location>
        <begin position="265"/>
        <end position="277"/>
    </location>
</feature>
<keyword evidence="3" id="KW-0813">Transport</keyword>
<evidence type="ECO:0000256" key="6">
    <source>
        <dbReference type="ARBA" id="ARBA00023065"/>
    </source>
</evidence>
<evidence type="ECO:0000313" key="11">
    <source>
        <dbReference type="EMBL" id="SPD09115.1"/>
    </source>
</evidence>
<dbReference type="EMBL" id="OIVN01003146">
    <property type="protein sequence ID" value="SPD09115.1"/>
    <property type="molecule type" value="Genomic_DNA"/>
</dbReference>
<dbReference type="InterPro" id="IPR014710">
    <property type="entry name" value="RmlC-like_jellyroll"/>
</dbReference>
<keyword evidence="6" id="KW-0406">Ion transport</keyword>